<dbReference type="OrthoDB" id="778665at2759"/>
<keyword evidence="3" id="KW-1185">Reference proteome</keyword>
<dbReference type="EMBL" id="QJKJ01006078">
    <property type="protein sequence ID" value="RDX87993.1"/>
    <property type="molecule type" value="Genomic_DNA"/>
</dbReference>
<keyword evidence="1" id="KW-0472">Membrane</keyword>
<feature type="non-terminal residue" evidence="2">
    <location>
        <position position="1"/>
    </location>
</feature>
<comment type="caution">
    <text evidence="2">The sequence shown here is derived from an EMBL/GenBank/DDBJ whole genome shotgun (WGS) entry which is preliminary data.</text>
</comment>
<dbReference type="PANTHER" id="PTHR35317">
    <property type="entry name" value="OS04G0629600 PROTEIN"/>
    <property type="match status" value="1"/>
</dbReference>
<evidence type="ECO:0000256" key="1">
    <source>
        <dbReference type="SAM" id="Phobius"/>
    </source>
</evidence>
<keyword evidence="1" id="KW-1133">Transmembrane helix</keyword>
<dbReference type="Proteomes" id="UP000257109">
    <property type="component" value="Unassembled WGS sequence"/>
</dbReference>
<keyword evidence="1" id="KW-0812">Transmembrane</keyword>
<dbReference type="PANTHER" id="PTHR35317:SF35">
    <property type="entry name" value="DUF4219 DOMAIN-CONTAINING PROTEIN"/>
    <property type="match status" value="1"/>
</dbReference>
<name>A0A371GCB4_MUCPR</name>
<proteinExistence type="predicted"/>
<evidence type="ECO:0000313" key="3">
    <source>
        <dbReference type="Proteomes" id="UP000257109"/>
    </source>
</evidence>
<protein>
    <submittedName>
        <fullName evidence="2">Uncharacterized protein</fullName>
    </submittedName>
</protein>
<organism evidence="2 3">
    <name type="scientific">Mucuna pruriens</name>
    <name type="common">Velvet bean</name>
    <name type="synonym">Dolichos pruriens</name>
    <dbReference type="NCBI Taxonomy" id="157652"/>
    <lineage>
        <taxon>Eukaryota</taxon>
        <taxon>Viridiplantae</taxon>
        <taxon>Streptophyta</taxon>
        <taxon>Embryophyta</taxon>
        <taxon>Tracheophyta</taxon>
        <taxon>Spermatophyta</taxon>
        <taxon>Magnoliopsida</taxon>
        <taxon>eudicotyledons</taxon>
        <taxon>Gunneridae</taxon>
        <taxon>Pentapetalae</taxon>
        <taxon>rosids</taxon>
        <taxon>fabids</taxon>
        <taxon>Fabales</taxon>
        <taxon>Fabaceae</taxon>
        <taxon>Papilionoideae</taxon>
        <taxon>50 kb inversion clade</taxon>
        <taxon>NPAAA clade</taxon>
        <taxon>indigoferoid/millettioid clade</taxon>
        <taxon>Phaseoleae</taxon>
        <taxon>Mucuna</taxon>
    </lineage>
</organism>
<reference evidence="2" key="1">
    <citation type="submission" date="2018-05" db="EMBL/GenBank/DDBJ databases">
        <title>Draft genome of Mucuna pruriens seed.</title>
        <authorList>
            <person name="Nnadi N.E."/>
            <person name="Vos R."/>
            <person name="Hasami M.H."/>
            <person name="Devisetty U.K."/>
            <person name="Aguiy J.C."/>
        </authorList>
    </citation>
    <scope>NUCLEOTIDE SEQUENCE [LARGE SCALE GENOMIC DNA]</scope>
    <source>
        <strain evidence="2">JCA_2017</strain>
    </source>
</reference>
<sequence length="251" mass="28347">MGLRDGKAMTGQKLLTKSSSIFEYSLLLLFFYWLIHINWTRAGFDQQKRENKNEIHEENGGKARGYGEGFARTASKKGARRLAIEDVQHDGDTTIVDLLGKLKNLKIMVGSNGSFPANMSILDGKNFEQWCIKMGVIFGFQEVQQAVYRESKKKDCKALFLIHQCVDSANFEKIALANLAKEAWDILNKSYGGADKIKKVKLQFLHSGQNFENFDPPIHIVVAIEESKDLQRKSCKILLKLMNKGCLRGLA</sequence>
<dbReference type="AlphaFoldDB" id="A0A371GCB4"/>
<gene>
    <name evidence="2" type="ORF">CR513_30472</name>
</gene>
<dbReference type="Pfam" id="PF14223">
    <property type="entry name" value="Retrotran_gag_2"/>
    <property type="match status" value="1"/>
</dbReference>
<accession>A0A371GCB4</accession>
<evidence type="ECO:0000313" key="2">
    <source>
        <dbReference type="EMBL" id="RDX87993.1"/>
    </source>
</evidence>
<feature type="transmembrane region" description="Helical" evidence="1">
    <location>
        <begin position="21"/>
        <end position="39"/>
    </location>
</feature>